<dbReference type="Gene3D" id="3.40.50.300">
    <property type="entry name" value="P-loop containing nucleotide triphosphate hydrolases"/>
    <property type="match status" value="1"/>
</dbReference>
<evidence type="ECO:0000256" key="2">
    <source>
        <dbReference type="SAM" id="MobiDB-lite"/>
    </source>
</evidence>
<feature type="region of interest" description="Disordered" evidence="2">
    <location>
        <begin position="580"/>
        <end position="612"/>
    </location>
</feature>
<sequence>MDGYAEEDGRARPKHGRLPLVEIPNGKERMDVASEKATEQAQEDPASYGFDSKTFEDAVFEAVDEAAAQAKSWKRHPATPLHENGETKRSSQGVADSRTASSFAEFDTEENLVNGKASSNAKKASFPHIVQDRREKEASSSLPETERLRVFLEMVSAETVAVKGIGEALDVQSTLQEILRPINVPRMSGVTFSLKYHDEVASFLKAHSGCTLMREVPRSTLRGMRIKGAKRATESEVANAVEKIPRMLYEKLLPFQKEGVQRGVAFGGRVLLADAMGVGKTVQAIAMASCFKEEWPLLIVAPASLRLTWADAMERWLPELRPDDIHIVRGKRDALPHLNRACRPDARASYWGENCSESVQDKSSISIRWRFPGTSEVEDNSLGRSGDPAMTKLDRSTNLTVEPLKNRDADPSVPKCKGFPKVVIASYRTLAMLRKEFVDGDFLFGMMIVDESHRLRTSLTTSSLAEEVEVTASALRKSRRVVLLTGTPSLSRPFDIFLQVDLLWPGLLGCHPRDFGKAYCSLRWVGKEDNKHIQTSGSLYLNELHILLRETVMIRRTKEEVLGQLPPKRRQIVILDAEPRDKATRTKRHRKTHKQTDQSSSEMPTGENHGQQHVGLVKSFEEDWKQNHCAGNVERHNWYHSLGKQKIGAVKRWTVDALVGIPPEDLKVLIFAHHKDVMDELQNALEELCVSYARIDGSTPSFEREDAVRGFNIDKDALKIFSEQAPKGNSGLLGRHLQVVLISMKAGGTGLDFHSANVVVFAELPLDPATLFQAEDRAHRRGQKKSVNVYFLCAKDTADEEIWSFICKSTKRVSTVSNGIDKCVQGVSIDSVVQGEIKLCPGGGTRTHELETTHSTHLPSTGPSPETGEKDDGGKLPYPSDEDIFFKMSENTDRVHLYRRCSMGEDNACMEAALSASETQMFVQPLEKNFRAEELFAASSQPILPAKIAKLATVFLEEWTALRNSQKHLLSMHAVRPPLAELILKVPITTEIGIRKRKVSLEHVKGALGQLPDKADWRQVDWICPRRKCHVSVSRPFTKEGGLLCSMCFKEIDTSGEGHNLHTDKKDFFCGRRCFQAFLHRTSGGTLRKAIFDIEHGICQICGLDAHRLCVRLRPIKSFHERQKLVLDTTANHPLCPGWSSKTLDRLVSVPSEGHAWQMDHIIEVAAGGGGCGLENVQTLCVPCHSLKTRQYIQTSARMKRSERAALERSIQQTLQSMRSTMDSETQTCTSQDLLSDDGELIVDVPGVG</sequence>
<evidence type="ECO:0000259" key="4">
    <source>
        <dbReference type="PROSITE" id="PS51194"/>
    </source>
</evidence>
<organism evidence="5">
    <name type="scientific">Picocystis salinarum</name>
    <dbReference type="NCBI Taxonomy" id="88271"/>
    <lineage>
        <taxon>Eukaryota</taxon>
        <taxon>Viridiplantae</taxon>
        <taxon>Chlorophyta</taxon>
        <taxon>Picocystophyceae</taxon>
        <taxon>Picocystales</taxon>
        <taxon>Picocystaceae</taxon>
        <taxon>Picocystis</taxon>
    </lineage>
</organism>
<dbReference type="Gene3D" id="1.10.30.50">
    <property type="match status" value="1"/>
</dbReference>
<dbReference type="InterPro" id="IPR002711">
    <property type="entry name" value="HNH"/>
</dbReference>
<evidence type="ECO:0000313" key="5">
    <source>
        <dbReference type="EMBL" id="CAE0612264.1"/>
    </source>
</evidence>
<reference evidence="5" key="1">
    <citation type="submission" date="2021-01" db="EMBL/GenBank/DDBJ databases">
        <authorList>
            <person name="Corre E."/>
            <person name="Pelletier E."/>
            <person name="Niang G."/>
            <person name="Scheremetjew M."/>
            <person name="Finn R."/>
            <person name="Kale V."/>
            <person name="Holt S."/>
            <person name="Cochrane G."/>
            <person name="Meng A."/>
            <person name="Brown T."/>
            <person name="Cohen L."/>
        </authorList>
    </citation>
    <scope>NUCLEOTIDE SEQUENCE</scope>
    <source>
        <strain evidence="5">CCMP1897</strain>
    </source>
</reference>
<dbReference type="InterPro" id="IPR049730">
    <property type="entry name" value="SNF2/RAD54-like_C"/>
</dbReference>
<dbReference type="PROSITE" id="PS51194">
    <property type="entry name" value="HELICASE_CTER"/>
    <property type="match status" value="1"/>
</dbReference>
<feature type="region of interest" description="Disordered" evidence="2">
    <location>
        <begin position="66"/>
        <end position="143"/>
    </location>
</feature>
<name>A0A7S3UFA5_9CHLO</name>
<dbReference type="InterPro" id="IPR000330">
    <property type="entry name" value="SNF2_N"/>
</dbReference>
<dbReference type="AlphaFoldDB" id="A0A7S3UFA5"/>
<dbReference type="Gene3D" id="3.40.50.10810">
    <property type="entry name" value="Tandem AAA-ATPase domain"/>
    <property type="match status" value="2"/>
</dbReference>
<evidence type="ECO:0000259" key="3">
    <source>
        <dbReference type="PROSITE" id="PS51192"/>
    </source>
</evidence>
<dbReference type="GO" id="GO:0043596">
    <property type="term" value="C:nuclear replication fork"/>
    <property type="evidence" value="ECO:0007669"/>
    <property type="project" value="TreeGrafter"/>
</dbReference>
<accession>A0A7S3UFA5</accession>
<dbReference type="InterPro" id="IPR003615">
    <property type="entry name" value="HNH_nuc"/>
</dbReference>
<feature type="compositionally biased region" description="Basic and acidic residues" evidence="2">
    <location>
        <begin position="130"/>
        <end position="143"/>
    </location>
</feature>
<dbReference type="InterPro" id="IPR038718">
    <property type="entry name" value="SNF2-like_sf"/>
</dbReference>
<dbReference type="InterPro" id="IPR001650">
    <property type="entry name" value="Helicase_C-like"/>
</dbReference>
<dbReference type="SMART" id="SM00490">
    <property type="entry name" value="HELICc"/>
    <property type="match status" value="1"/>
</dbReference>
<keyword evidence="1" id="KW-0378">Hydrolase</keyword>
<dbReference type="GO" id="GO:0016787">
    <property type="term" value="F:hydrolase activity"/>
    <property type="evidence" value="ECO:0007669"/>
    <property type="project" value="UniProtKB-KW"/>
</dbReference>
<dbReference type="InterPro" id="IPR027417">
    <property type="entry name" value="P-loop_NTPase"/>
</dbReference>
<feature type="region of interest" description="Disordered" evidence="2">
    <location>
        <begin position="1"/>
        <end position="50"/>
    </location>
</feature>
<feature type="domain" description="Helicase ATP-binding" evidence="3">
    <location>
        <begin position="261"/>
        <end position="506"/>
    </location>
</feature>
<dbReference type="GO" id="GO:0005524">
    <property type="term" value="F:ATP binding"/>
    <property type="evidence" value="ECO:0007669"/>
    <property type="project" value="InterPro"/>
</dbReference>
<dbReference type="PANTHER" id="PTHR45766">
    <property type="entry name" value="DNA ANNEALING HELICASE AND ENDONUCLEASE ZRANB3 FAMILY MEMBER"/>
    <property type="match status" value="1"/>
</dbReference>
<dbReference type="SUPFAM" id="SSF52540">
    <property type="entry name" value="P-loop containing nucleoside triphosphate hydrolases"/>
    <property type="match status" value="2"/>
</dbReference>
<dbReference type="CDD" id="cd18793">
    <property type="entry name" value="SF2_C_SNF"/>
    <property type="match status" value="1"/>
</dbReference>
<feature type="compositionally biased region" description="Polar residues" evidence="2">
    <location>
        <begin position="90"/>
        <end position="102"/>
    </location>
</feature>
<protein>
    <submittedName>
        <fullName evidence="5">Uncharacterized protein</fullName>
    </submittedName>
</protein>
<dbReference type="PROSITE" id="PS51192">
    <property type="entry name" value="HELICASE_ATP_BIND_1"/>
    <property type="match status" value="1"/>
</dbReference>
<dbReference type="Pfam" id="PF01844">
    <property type="entry name" value="HNH"/>
    <property type="match status" value="1"/>
</dbReference>
<proteinExistence type="predicted"/>
<dbReference type="InterPro" id="IPR014001">
    <property type="entry name" value="Helicase_ATP-bd"/>
</dbReference>
<dbReference type="GO" id="GO:0008270">
    <property type="term" value="F:zinc ion binding"/>
    <property type="evidence" value="ECO:0007669"/>
    <property type="project" value="InterPro"/>
</dbReference>
<feature type="compositionally biased region" description="Polar residues" evidence="2">
    <location>
        <begin position="597"/>
        <end position="611"/>
    </location>
</feature>
<feature type="compositionally biased region" description="Basic and acidic residues" evidence="2">
    <location>
        <begin position="25"/>
        <end position="38"/>
    </location>
</feature>
<dbReference type="GO" id="GO:0003676">
    <property type="term" value="F:nucleic acid binding"/>
    <property type="evidence" value="ECO:0007669"/>
    <property type="project" value="InterPro"/>
</dbReference>
<dbReference type="GO" id="GO:0006281">
    <property type="term" value="P:DNA repair"/>
    <property type="evidence" value="ECO:0007669"/>
    <property type="project" value="TreeGrafter"/>
</dbReference>
<feature type="region of interest" description="Disordered" evidence="2">
    <location>
        <begin position="843"/>
        <end position="875"/>
    </location>
</feature>
<gene>
    <name evidence="5" type="ORF">PSAL00342_LOCUS6099</name>
</gene>
<dbReference type="GO" id="GO:0004520">
    <property type="term" value="F:DNA endonuclease activity"/>
    <property type="evidence" value="ECO:0007669"/>
    <property type="project" value="TreeGrafter"/>
</dbReference>
<dbReference type="PANTHER" id="PTHR45766:SF5">
    <property type="entry name" value="SNF2 DOMAIN-CONTAINING PROTEIN _ HELICASE DOMAIN-CONTAINING PROTEIN _ HNH ENDONUCLEASE DOMAIN-CONTAINING PROTEIN"/>
    <property type="match status" value="1"/>
</dbReference>
<dbReference type="EMBL" id="HBIS01006725">
    <property type="protein sequence ID" value="CAE0612264.1"/>
    <property type="molecule type" value="Transcribed_RNA"/>
</dbReference>
<feature type="domain" description="Helicase C-terminal" evidence="4">
    <location>
        <begin position="654"/>
        <end position="828"/>
    </location>
</feature>
<dbReference type="Pfam" id="PF00176">
    <property type="entry name" value="SNF2-rel_dom"/>
    <property type="match status" value="1"/>
</dbReference>
<dbReference type="GO" id="GO:0031297">
    <property type="term" value="P:replication fork processing"/>
    <property type="evidence" value="ECO:0007669"/>
    <property type="project" value="TreeGrafter"/>
</dbReference>
<dbReference type="CDD" id="cd00085">
    <property type="entry name" value="HNHc"/>
    <property type="match status" value="1"/>
</dbReference>
<evidence type="ECO:0000256" key="1">
    <source>
        <dbReference type="ARBA" id="ARBA00022801"/>
    </source>
</evidence>
<dbReference type="SMART" id="SM00487">
    <property type="entry name" value="DEXDc"/>
    <property type="match status" value="1"/>
</dbReference>
<dbReference type="Pfam" id="PF00271">
    <property type="entry name" value="Helicase_C"/>
    <property type="match status" value="1"/>
</dbReference>